<reference evidence="1" key="2">
    <citation type="submission" date="2020-11" db="EMBL/GenBank/DDBJ databases">
        <authorList>
            <person name="McCartney M.A."/>
            <person name="Auch B."/>
            <person name="Kono T."/>
            <person name="Mallez S."/>
            <person name="Becker A."/>
            <person name="Gohl D.M."/>
            <person name="Silverstein K.A.T."/>
            <person name="Koren S."/>
            <person name="Bechman K.B."/>
            <person name="Herman A."/>
            <person name="Abrahante J.E."/>
            <person name="Garbe J."/>
        </authorList>
    </citation>
    <scope>NUCLEOTIDE SEQUENCE</scope>
    <source>
        <strain evidence="1">Duluth1</strain>
        <tissue evidence="1">Whole animal</tissue>
    </source>
</reference>
<proteinExistence type="predicted"/>
<gene>
    <name evidence="1" type="ORF">DPMN_147955</name>
</gene>
<dbReference type="EMBL" id="JAIWYP010000007">
    <property type="protein sequence ID" value="KAH3794422.1"/>
    <property type="molecule type" value="Genomic_DNA"/>
</dbReference>
<sequence>MSHFVEEDFIMNRTLSRPCLVAVKILRTDAEDRARLVGTQSSWGGRGQSHVGWPTLKCLLFFIQKQLS</sequence>
<dbReference type="AlphaFoldDB" id="A0A9D4J3V7"/>
<comment type="caution">
    <text evidence="1">The sequence shown here is derived from an EMBL/GenBank/DDBJ whole genome shotgun (WGS) entry which is preliminary data.</text>
</comment>
<organism evidence="1 2">
    <name type="scientific">Dreissena polymorpha</name>
    <name type="common">Zebra mussel</name>
    <name type="synonym">Mytilus polymorpha</name>
    <dbReference type="NCBI Taxonomy" id="45954"/>
    <lineage>
        <taxon>Eukaryota</taxon>
        <taxon>Metazoa</taxon>
        <taxon>Spiralia</taxon>
        <taxon>Lophotrochozoa</taxon>
        <taxon>Mollusca</taxon>
        <taxon>Bivalvia</taxon>
        <taxon>Autobranchia</taxon>
        <taxon>Heteroconchia</taxon>
        <taxon>Euheterodonta</taxon>
        <taxon>Imparidentia</taxon>
        <taxon>Neoheterodontei</taxon>
        <taxon>Myida</taxon>
        <taxon>Dreissenoidea</taxon>
        <taxon>Dreissenidae</taxon>
        <taxon>Dreissena</taxon>
    </lineage>
</organism>
<dbReference type="Proteomes" id="UP000828390">
    <property type="component" value="Unassembled WGS sequence"/>
</dbReference>
<name>A0A9D4J3V7_DREPO</name>
<protein>
    <submittedName>
        <fullName evidence="1">Uncharacterized protein</fullName>
    </submittedName>
</protein>
<reference evidence="1" key="1">
    <citation type="journal article" date="2019" name="bioRxiv">
        <title>The Genome of the Zebra Mussel, Dreissena polymorpha: A Resource for Invasive Species Research.</title>
        <authorList>
            <person name="McCartney M.A."/>
            <person name="Auch B."/>
            <person name="Kono T."/>
            <person name="Mallez S."/>
            <person name="Zhang Y."/>
            <person name="Obille A."/>
            <person name="Becker A."/>
            <person name="Abrahante J.E."/>
            <person name="Garbe J."/>
            <person name="Badalamenti J.P."/>
            <person name="Herman A."/>
            <person name="Mangelson H."/>
            <person name="Liachko I."/>
            <person name="Sullivan S."/>
            <person name="Sone E.D."/>
            <person name="Koren S."/>
            <person name="Silverstein K.A.T."/>
            <person name="Beckman K.B."/>
            <person name="Gohl D.M."/>
        </authorList>
    </citation>
    <scope>NUCLEOTIDE SEQUENCE</scope>
    <source>
        <strain evidence="1">Duluth1</strain>
        <tissue evidence="1">Whole animal</tissue>
    </source>
</reference>
<evidence type="ECO:0000313" key="2">
    <source>
        <dbReference type="Proteomes" id="UP000828390"/>
    </source>
</evidence>
<accession>A0A9D4J3V7</accession>
<keyword evidence="2" id="KW-1185">Reference proteome</keyword>
<evidence type="ECO:0000313" key="1">
    <source>
        <dbReference type="EMBL" id="KAH3794422.1"/>
    </source>
</evidence>